<protein>
    <submittedName>
        <fullName evidence="2">Uncharacterized protein</fullName>
    </submittedName>
</protein>
<feature type="compositionally biased region" description="Basic and acidic residues" evidence="1">
    <location>
        <begin position="98"/>
        <end position="112"/>
    </location>
</feature>
<evidence type="ECO:0000313" key="2">
    <source>
        <dbReference type="EMBL" id="RPA81447.1"/>
    </source>
</evidence>
<feature type="region of interest" description="Disordered" evidence="1">
    <location>
        <begin position="1"/>
        <end position="119"/>
    </location>
</feature>
<feature type="compositionally biased region" description="Basic and acidic residues" evidence="1">
    <location>
        <begin position="59"/>
        <end position="76"/>
    </location>
</feature>
<proteinExistence type="predicted"/>
<evidence type="ECO:0000313" key="3">
    <source>
        <dbReference type="Proteomes" id="UP000275078"/>
    </source>
</evidence>
<dbReference type="EMBL" id="ML119679">
    <property type="protein sequence ID" value="RPA81447.1"/>
    <property type="molecule type" value="Genomic_DNA"/>
</dbReference>
<feature type="compositionally biased region" description="Basic and acidic residues" evidence="1">
    <location>
        <begin position="8"/>
        <end position="52"/>
    </location>
</feature>
<accession>A0A3N4I7I9</accession>
<gene>
    <name evidence="2" type="ORF">BJ508DRAFT_306488</name>
</gene>
<reference evidence="2 3" key="1">
    <citation type="journal article" date="2018" name="Nat. Ecol. Evol.">
        <title>Pezizomycetes genomes reveal the molecular basis of ectomycorrhizal truffle lifestyle.</title>
        <authorList>
            <person name="Murat C."/>
            <person name="Payen T."/>
            <person name="Noel B."/>
            <person name="Kuo A."/>
            <person name="Morin E."/>
            <person name="Chen J."/>
            <person name="Kohler A."/>
            <person name="Krizsan K."/>
            <person name="Balestrini R."/>
            <person name="Da Silva C."/>
            <person name="Montanini B."/>
            <person name="Hainaut M."/>
            <person name="Levati E."/>
            <person name="Barry K.W."/>
            <person name="Belfiori B."/>
            <person name="Cichocki N."/>
            <person name="Clum A."/>
            <person name="Dockter R.B."/>
            <person name="Fauchery L."/>
            <person name="Guy J."/>
            <person name="Iotti M."/>
            <person name="Le Tacon F."/>
            <person name="Lindquist E.A."/>
            <person name="Lipzen A."/>
            <person name="Malagnac F."/>
            <person name="Mello A."/>
            <person name="Molinier V."/>
            <person name="Miyauchi S."/>
            <person name="Poulain J."/>
            <person name="Riccioni C."/>
            <person name="Rubini A."/>
            <person name="Sitrit Y."/>
            <person name="Splivallo R."/>
            <person name="Traeger S."/>
            <person name="Wang M."/>
            <person name="Zifcakova L."/>
            <person name="Wipf D."/>
            <person name="Zambonelli A."/>
            <person name="Paolocci F."/>
            <person name="Nowrousian M."/>
            <person name="Ottonello S."/>
            <person name="Baldrian P."/>
            <person name="Spatafora J.W."/>
            <person name="Henrissat B."/>
            <person name="Nagy L.G."/>
            <person name="Aury J.M."/>
            <person name="Wincker P."/>
            <person name="Grigoriev I.V."/>
            <person name="Bonfante P."/>
            <person name="Martin F.M."/>
        </authorList>
    </citation>
    <scope>NUCLEOTIDE SEQUENCE [LARGE SCALE GENOMIC DNA]</scope>
    <source>
        <strain evidence="2 3">RN42</strain>
    </source>
</reference>
<evidence type="ECO:0000256" key="1">
    <source>
        <dbReference type="SAM" id="MobiDB-lite"/>
    </source>
</evidence>
<name>A0A3N4I7I9_ASCIM</name>
<dbReference type="Proteomes" id="UP000275078">
    <property type="component" value="Unassembled WGS sequence"/>
</dbReference>
<organism evidence="2 3">
    <name type="scientific">Ascobolus immersus RN42</name>
    <dbReference type="NCBI Taxonomy" id="1160509"/>
    <lineage>
        <taxon>Eukaryota</taxon>
        <taxon>Fungi</taxon>
        <taxon>Dikarya</taxon>
        <taxon>Ascomycota</taxon>
        <taxon>Pezizomycotina</taxon>
        <taxon>Pezizomycetes</taxon>
        <taxon>Pezizales</taxon>
        <taxon>Ascobolaceae</taxon>
        <taxon>Ascobolus</taxon>
    </lineage>
</organism>
<sequence length="142" mass="16360">MGKVSNDGIRRIETTGRERSVNRRNSKDQADRSNARIRRIESAEGERGEGRGVKRRSLKDRADRRVSKDGVRRIEPTEECQTTEFEGLSRQKSVKRWNSKDRGNQTRADRRVSNGGIRRPGIEVTKLELTEECQTTEFEGSR</sequence>
<dbReference type="AlphaFoldDB" id="A0A3N4I7I9"/>
<keyword evidence="3" id="KW-1185">Reference proteome</keyword>